<accession>A0A6J7JMW8</accession>
<protein>
    <submittedName>
        <fullName evidence="1">Unannotated protein</fullName>
    </submittedName>
</protein>
<dbReference type="EMBL" id="CAFBND010000048">
    <property type="protein sequence ID" value="CAB4945008.1"/>
    <property type="molecule type" value="Genomic_DNA"/>
</dbReference>
<dbReference type="AlphaFoldDB" id="A0A6J7JMW8"/>
<evidence type="ECO:0000313" key="1">
    <source>
        <dbReference type="EMBL" id="CAB4945008.1"/>
    </source>
</evidence>
<name>A0A6J7JMW8_9ZZZZ</name>
<organism evidence="1">
    <name type="scientific">freshwater metagenome</name>
    <dbReference type="NCBI Taxonomy" id="449393"/>
    <lineage>
        <taxon>unclassified sequences</taxon>
        <taxon>metagenomes</taxon>
        <taxon>ecological metagenomes</taxon>
    </lineage>
</organism>
<gene>
    <name evidence="1" type="ORF">UFOPK3752_01301</name>
</gene>
<proteinExistence type="predicted"/>
<sequence>MGCDQQQNCGSESAMPGDELVETDLTLEQWDAGYEQQDDE</sequence>
<reference evidence="1" key="1">
    <citation type="submission" date="2020-05" db="EMBL/GenBank/DDBJ databases">
        <authorList>
            <person name="Chiriac C."/>
            <person name="Salcher M."/>
            <person name="Ghai R."/>
            <person name="Kavagutti S V."/>
        </authorList>
    </citation>
    <scope>NUCLEOTIDE SEQUENCE</scope>
</reference>